<evidence type="ECO:0000256" key="1">
    <source>
        <dbReference type="ARBA" id="ARBA00022490"/>
    </source>
</evidence>
<reference evidence="6" key="1">
    <citation type="journal article" date="2023" name="bioRxiv">
        <title>Improved chromosome-level genome assembly for marigold (Tagetes erecta).</title>
        <authorList>
            <person name="Jiang F."/>
            <person name="Yuan L."/>
            <person name="Wang S."/>
            <person name="Wang H."/>
            <person name="Xu D."/>
            <person name="Wang A."/>
            <person name="Fan W."/>
        </authorList>
    </citation>
    <scope>NUCLEOTIDE SEQUENCE</scope>
    <source>
        <strain evidence="6">WSJ</strain>
        <tissue evidence="6">Leaf</tissue>
    </source>
</reference>
<dbReference type="Gene3D" id="1.10.246.60">
    <property type="entry name" value="Eukaryotic translation initiation factor 3 like domains"/>
    <property type="match status" value="1"/>
</dbReference>
<dbReference type="PANTHER" id="PTHR21681">
    <property type="entry name" value="EUKARYOTIC TRANSLATION INITIATION FACTOR 3 SUBUNIT J"/>
    <property type="match status" value="1"/>
</dbReference>
<dbReference type="HAMAP" id="MF_03009">
    <property type="entry name" value="eIF3j"/>
    <property type="match status" value="1"/>
</dbReference>
<dbReference type="GO" id="GO:0001732">
    <property type="term" value="P:formation of cytoplasmic translation initiation complex"/>
    <property type="evidence" value="ECO:0007669"/>
    <property type="project" value="UniProtKB-UniRule"/>
</dbReference>
<feature type="region of interest" description="Disordered" evidence="5">
    <location>
        <begin position="1"/>
        <end position="61"/>
    </location>
</feature>
<organism evidence="6 7">
    <name type="scientific">Tagetes erecta</name>
    <name type="common">African marigold</name>
    <dbReference type="NCBI Taxonomy" id="13708"/>
    <lineage>
        <taxon>Eukaryota</taxon>
        <taxon>Viridiplantae</taxon>
        <taxon>Streptophyta</taxon>
        <taxon>Embryophyta</taxon>
        <taxon>Tracheophyta</taxon>
        <taxon>Spermatophyta</taxon>
        <taxon>Magnoliopsida</taxon>
        <taxon>eudicotyledons</taxon>
        <taxon>Gunneridae</taxon>
        <taxon>Pentapetalae</taxon>
        <taxon>asterids</taxon>
        <taxon>campanulids</taxon>
        <taxon>Asterales</taxon>
        <taxon>Asteraceae</taxon>
        <taxon>Asteroideae</taxon>
        <taxon>Heliantheae alliance</taxon>
        <taxon>Tageteae</taxon>
        <taxon>Tagetes</taxon>
    </lineage>
</organism>
<dbReference type="Proteomes" id="UP001229421">
    <property type="component" value="Unassembled WGS sequence"/>
</dbReference>
<keyword evidence="7" id="KW-1185">Reference proteome</keyword>
<dbReference type="AlphaFoldDB" id="A0AAD8NIZ2"/>
<comment type="subunit">
    <text evidence="4">Component of the eukaryotic translation initiation factor 3 (eIF-3) complex.</text>
</comment>
<dbReference type="GO" id="GO:0005852">
    <property type="term" value="C:eukaryotic translation initiation factor 3 complex"/>
    <property type="evidence" value="ECO:0007669"/>
    <property type="project" value="UniProtKB-UniRule"/>
</dbReference>
<accession>A0AAD8NIZ2</accession>
<dbReference type="PANTHER" id="PTHR21681:SF0">
    <property type="entry name" value="EUKARYOTIC TRANSLATION INITIATION FACTOR 3 SUBUNIT J"/>
    <property type="match status" value="1"/>
</dbReference>
<comment type="caution">
    <text evidence="6">The sequence shown here is derived from an EMBL/GenBank/DDBJ whole genome shotgun (WGS) entry which is preliminary data.</text>
</comment>
<dbReference type="GO" id="GO:0016282">
    <property type="term" value="C:eukaryotic 43S preinitiation complex"/>
    <property type="evidence" value="ECO:0007669"/>
    <property type="project" value="UniProtKB-UniRule"/>
</dbReference>
<dbReference type="InterPro" id="IPR023194">
    <property type="entry name" value="eIF3-like_dom_sf"/>
</dbReference>
<dbReference type="EMBL" id="JAUHHV010000010">
    <property type="protein sequence ID" value="KAK1411379.1"/>
    <property type="molecule type" value="Genomic_DNA"/>
</dbReference>
<dbReference type="GO" id="GO:0003743">
    <property type="term" value="F:translation initiation factor activity"/>
    <property type="evidence" value="ECO:0007669"/>
    <property type="project" value="UniProtKB-UniRule"/>
</dbReference>
<evidence type="ECO:0000256" key="5">
    <source>
        <dbReference type="SAM" id="MobiDB-lite"/>
    </source>
</evidence>
<comment type="function">
    <text evidence="4">Component of the eukaryotic translation initiation factor 3 (eIF-3) complex, which is involved in protein synthesis of a specialized repertoire of mRNAs and, together with other initiation factors, stimulates binding of mRNA and methionyl-tRNAi to the 40S ribosome. The eIF-3 complex specifically targets and initiates translation of a subset of mRNAs involved in cell proliferation.</text>
</comment>
<sequence length="225" mass="25256">MEDWEDEPAPLVIKKEPKSMWDDEDVDENDVKDSWEDDDEPAPPPVVEPPPVVKAPKKSTVKPVQEKGKAVVEVEKEVPLDPLAEKLRQQRLVEEADYKNTAELFASKKGDDKTIDTFIPKSENDFIEYAELIASKLRPYEKSFHYIGLLKHVMRLSMTSLKAADAKEVASSVSAIANEKLKAEKEAAAGKKKTGGKKKQLLMDKPDDEAVVNAGYDGYDDYDFM</sequence>
<dbReference type="InterPro" id="IPR013906">
    <property type="entry name" value="eIF3j"/>
</dbReference>
<keyword evidence="2 4" id="KW-0396">Initiation factor</keyword>
<keyword evidence="3 4" id="KW-0648">Protein biosynthesis</keyword>
<dbReference type="Pfam" id="PF08597">
    <property type="entry name" value="eIF3_subunit"/>
    <property type="match status" value="1"/>
</dbReference>
<gene>
    <name evidence="6" type="ORF">QVD17_37927</name>
</gene>
<feature type="compositionally biased region" description="Pro residues" evidence="5">
    <location>
        <begin position="42"/>
        <end position="53"/>
    </location>
</feature>
<evidence type="ECO:0000256" key="3">
    <source>
        <dbReference type="ARBA" id="ARBA00022917"/>
    </source>
</evidence>
<evidence type="ECO:0000313" key="6">
    <source>
        <dbReference type="EMBL" id="KAK1411379.1"/>
    </source>
</evidence>
<comment type="similarity">
    <text evidence="4">Belongs to the eIF-3 subunit J family.</text>
</comment>
<name>A0AAD8NIZ2_TARER</name>
<dbReference type="GO" id="GO:0033290">
    <property type="term" value="C:eukaryotic 48S preinitiation complex"/>
    <property type="evidence" value="ECO:0007669"/>
    <property type="project" value="UniProtKB-UniRule"/>
</dbReference>
<evidence type="ECO:0000256" key="2">
    <source>
        <dbReference type="ARBA" id="ARBA00022540"/>
    </source>
</evidence>
<dbReference type="FunFam" id="1.10.246.60:FF:000002">
    <property type="entry name" value="Eukaryotic translation initiation factor 3 subunit J"/>
    <property type="match status" value="1"/>
</dbReference>
<proteinExistence type="inferred from homology"/>
<comment type="subcellular location">
    <subcellularLocation>
        <location evidence="4">Cytoplasm</location>
    </subcellularLocation>
</comment>
<keyword evidence="1 4" id="KW-0963">Cytoplasm</keyword>
<protein>
    <recommendedName>
        <fullName evidence="4">Eukaryotic translation initiation factor 3 subunit J</fullName>
        <shortName evidence="4">eIF3j</shortName>
    </recommendedName>
</protein>
<evidence type="ECO:0000313" key="7">
    <source>
        <dbReference type="Proteomes" id="UP001229421"/>
    </source>
</evidence>
<evidence type="ECO:0000256" key="4">
    <source>
        <dbReference type="HAMAP-Rule" id="MF_03009"/>
    </source>
</evidence>